<dbReference type="InterPro" id="IPR036187">
    <property type="entry name" value="DNA_mismatch_repair_MutS_sf"/>
</dbReference>
<dbReference type="SMART" id="SM00295">
    <property type="entry name" value="B41"/>
    <property type="match status" value="1"/>
</dbReference>
<evidence type="ECO:0000256" key="4">
    <source>
        <dbReference type="ARBA" id="ARBA00022490"/>
    </source>
</evidence>
<keyword evidence="9" id="KW-0505">Motor protein</keyword>
<evidence type="ECO:0000313" key="12">
    <source>
        <dbReference type="EMBL" id="OAF67544.1"/>
    </source>
</evidence>
<gene>
    <name evidence="12" type="ORF">A3Q56_04728</name>
</gene>
<dbReference type="SMART" id="SM00534">
    <property type="entry name" value="MUTSac"/>
    <property type="match status" value="1"/>
</dbReference>
<dbReference type="Pfam" id="PF00784">
    <property type="entry name" value="MyTH4"/>
    <property type="match status" value="1"/>
</dbReference>
<keyword evidence="13" id="KW-1185">Reference proteome</keyword>
<dbReference type="SUPFAM" id="SSF48334">
    <property type="entry name" value="DNA repair protein MutS, domain III"/>
    <property type="match status" value="1"/>
</dbReference>
<keyword evidence="5" id="KW-0547">Nucleotide-binding</keyword>
<evidence type="ECO:0000256" key="8">
    <source>
        <dbReference type="ARBA" id="ARBA00023125"/>
    </source>
</evidence>
<dbReference type="SUPFAM" id="SSF47031">
    <property type="entry name" value="Second domain of FERM"/>
    <property type="match status" value="1"/>
</dbReference>
<dbReference type="InterPro" id="IPR035963">
    <property type="entry name" value="FERM_2"/>
</dbReference>
<dbReference type="EMBL" id="LWCA01000635">
    <property type="protein sequence ID" value="OAF67544.1"/>
    <property type="molecule type" value="Genomic_DNA"/>
</dbReference>
<dbReference type="InterPro" id="IPR016151">
    <property type="entry name" value="DNA_mismatch_repair_MutS_N"/>
</dbReference>
<dbReference type="PROSITE" id="PS50057">
    <property type="entry name" value="FERM_3"/>
    <property type="match status" value="1"/>
</dbReference>
<evidence type="ECO:0000256" key="6">
    <source>
        <dbReference type="ARBA" id="ARBA00022763"/>
    </source>
</evidence>
<evidence type="ECO:0000256" key="2">
    <source>
        <dbReference type="ARBA" id="ARBA00006271"/>
    </source>
</evidence>
<dbReference type="Pfam" id="PF05192">
    <property type="entry name" value="MutS_III"/>
    <property type="match status" value="1"/>
</dbReference>
<dbReference type="GO" id="GO:0005524">
    <property type="term" value="F:ATP binding"/>
    <property type="evidence" value="ECO:0007669"/>
    <property type="project" value="UniProtKB-KW"/>
</dbReference>
<dbReference type="PANTHER" id="PTHR11361:SF148">
    <property type="entry name" value="DNA MISMATCH REPAIR PROTEIN MSH6"/>
    <property type="match status" value="1"/>
</dbReference>
<dbReference type="InterPro" id="IPR041794">
    <property type="entry name" value="MyoVII_FERM_C2"/>
</dbReference>
<comment type="caution">
    <text evidence="12">The sequence shown here is derived from an EMBL/GenBank/DDBJ whole genome shotgun (WGS) entry which is preliminary data.</text>
</comment>
<sequence>LFAPNGILLRELTSFLKSRQNVLAKECFTRLEKTLRNGQRKYPPHTIEIQAIQRRTTRITHKVYFPNLTDERFEVDSGSRAINLCQDICHKLKLQNYNGFSLFVKIADKVISVPNDDFFFDFVRHLDDWIRKSKPLNGANSIFYVYQVFFMKKIWSQTVPGHDVNADLIFHYHQELPKYLKGYHDINLVQGANLGAHIYRAKCGNSTDTSQINNVLSEIIPKNLLRAQSLEKWFKDVSKLYLQNNSHGCEDAKHCFLRILYDLPTFGSSFFEVKQTTDPSIDTNIIIAINKKGVFLINAETKKIQINYDFNKISNWSSGNTYFHMTIGNIIKGTKLLCETNLGYKIDDLLTSYISDMLGKTKEVSNVEKLINEKGDQKVNGRTKVKSLNQSLNERQVLKELTIDNDCDSGSDDVIVKKRKRIIMESDSEDLDFESDVEFNETSNKKAKNYDMSEYSLNESNISTHEKIIKKNKILNKTKSVENKYGEKHHLSMWFLKNDKIRDANGRSKNDPEYDFRTLFVPSSFMSSITPTNRQWWEVKSKNFDAILFFKIGKFYELLHMDALIGVKELSLSLMRGEYSHAGFPEMSFGRFAEILITRGYKVLRVEQTETVTKMNERMKSSVKGKKCVNREVCQVLTSGTRTASVFTPLSQYKYKSNYLMAICESKPDDSHEFGVMCLDTSIGHFYVASFKDDRHTSKLRTMISRFKPSQVLIERTNYSENFKTMLKTNLSHVYIEKLKKNTEFMSFDAAINAIRNNSCLYWPNSKENESDLPQYVFDVLKGVIDPTKLKKLEIQCLGSILWYLKRCLIDEQIFSSAVFEQVDMDQFDSQNSHNLNNMVLDSVTLANLELLENNTDKSTNYTMMGVLNRCSTKFGQRLLKNWISQPLYNPKYINERLDAVTELIQNKECMNGWIEILKKFPDMCRLLSRINVYGTKKHVNHPDNRAVLFSQNIYNKRKIKEFIRLIHSFDKSLELVKSIRTILSDESSILLKKLFDSKLECMYPDIEEKILFFKTFFDHEHALKTGNIIPKPGVNKRYDQEIMEFEECIDEIEEYKNGLEREYGTKIKYTTSGKVRFQLEFPATIKVDDRFTLTSSKKGFKRYHTEHIKELAVKLADIEVKKDVALSESMQVAFAQFYSDISIWSRVVESISIFDVLLSFALISMNDKFSKPHLEMCRKDKNHQCCIHIEEGYHPYLVDSPEFIPNDTFLNVTINDKFHGNFLMITGPNMGGKSTLMRQVGLMVIMAQLGCYVPAAVYKACPVDRVFTRLGASDRILSGESTFFVELSETGCMLDHATNQSLVLLDELGRGTSTYDGVSIAYAVVNQINTIKCRTLFSTHYHSLIDDFKDNQNMDQAHMSYLKNDADDVKEITFLYKLAQGPCDLSYGFNSAAMAGIPLEIINVAKSKACEFQEERYILEATRLLLSTQNFKDNINLNQIISIIDKLCIN</sequence>
<dbReference type="InterPro" id="IPR007695">
    <property type="entry name" value="DNA_mismatch_repair_MutS-lik_N"/>
</dbReference>
<dbReference type="Proteomes" id="UP000078046">
    <property type="component" value="Unassembled WGS sequence"/>
</dbReference>
<dbReference type="InterPro" id="IPR000299">
    <property type="entry name" value="FERM_domain"/>
</dbReference>
<dbReference type="InterPro" id="IPR000857">
    <property type="entry name" value="MyTH4_dom"/>
</dbReference>
<dbReference type="InterPro" id="IPR038185">
    <property type="entry name" value="MyTH4_dom_sf"/>
</dbReference>
<reference evidence="12 13" key="1">
    <citation type="submission" date="2016-04" db="EMBL/GenBank/DDBJ databases">
        <title>The genome of Intoshia linei affirms orthonectids as highly simplified spiralians.</title>
        <authorList>
            <person name="Mikhailov K.V."/>
            <person name="Slusarev G.S."/>
            <person name="Nikitin M.A."/>
            <person name="Logacheva M.D."/>
            <person name="Penin A."/>
            <person name="Aleoshin V."/>
            <person name="Panchin Y.V."/>
        </authorList>
    </citation>
    <scope>NUCLEOTIDE SEQUENCE [LARGE SCALE GENOMIC DNA]</scope>
    <source>
        <strain evidence="12">Intl2013</strain>
        <tissue evidence="12">Whole animal</tissue>
    </source>
</reference>
<dbReference type="Gene3D" id="1.20.80.10">
    <property type="match status" value="1"/>
</dbReference>
<dbReference type="Pfam" id="PF02174">
    <property type="entry name" value="IRS"/>
    <property type="match status" value="1"/>
</dbReference>
<dbReference type="InterPro" id="IPR000432">
    <property type="entry name" value="DNA_mismatch_repair_MutS_C"/>
</dbReference>
<evidence type="ECO:0008006" key="14">
    <source>
        <dbReference type="Google" id="ProtNLM"/>
    </source>
</evidence>
<evidence type="ECO:0000256" key="7">
    <source>
        <dbReference type="ARBA" id="ARBA00022840"/>
    </source>
</evidence>
<dbReference type="InterPro" id="IPR045076">
    <property type="entry name" value="MutS"/>
</dbReference>
<name>A0A177B290_9BILA</name>
<dbReference type="InterPro" id="IPR007861">
    <property type="entry name" value="DNA_mismatch_repair_MutS_clamp"/>
</dbReference>
<dbReference type="InterPro" id="IPR019748">
    <property type="entry name" value="FERM_central"/>
</dbReference>
<dbReference type="SMART" id="SM00533">
    <property type="entry name" value="MUTSd"/>
    <property type="match status" value="1"/>
</dbReference>
<evidence type="ECO:0000256" key="1">
    <source>
        <dbReference type="ARBA" id="ARBA00004496"/>
    </source>
</evidence>
<evidence type="ECO:0000259" key="10">
    <source>
        <dbReference type="PROSITE" id="PS50057"/>
    </source>
</evidence>
<dbReference type="Gene3D" id="3.40.50.300">
    <property type="entry name" value="P-loop containing nucleotide triphosphate hydrolases"/>
    <property type="match status" value="1"/>
</dbReference>
<dbReference type="InterPro" id="IPR011993">
    <property type="entry name" value="PH-like_dom_sf"/>
</dbReference>
<dbReference type="OrthoDB" id="10252754at2759"/>
<proteinExistence type="inferred from homology"/>
<organism evidence="12 13">
    <name type="scientific">Intoshia linei</name>
    <dbReference type="NCBI Taxonomy" id="1819745"/>
    <lineage>
        <taxon>Eukaryota</taxon>
        <taxon>Metazoa</taxon>
        <taxon>Spiralia</taxon>
        <taxon>Lophotrochozoa</taxon>
        <taxon>Mesozoa</taxon>
        <taxon>Orthonectida</taxon>
        <taxon>Rhopaluridae</taxon>
        <taxon>Intoshia</taxon>
    </lineage>
</organism>
<comment type="subcellular location">
    <subcellularLocation>
        <location evidence="1">Cytoplasm</location>
    </subcellularLocation>
</comment>
<dbReference type="InterPro" id="IPR007860">
    <property type="entry name" value="DNA_mmatch_repair_MutS_con_dom"/>
</dbReference>
<dbReference type="Gene3D" id="1.25.40.530">
    <property type="entry name" value="MyTH4 domain"/>
    <property type="match status" value="1"/>
</dbReference>
<dbReference type="FunFam" id="3.40.1170.10:FF:000002">
    <property type="entry name" value="DNA mismatch repair protein"/>
    <property type="match status" value="1"/>
</dbReference>
<protein>
    <recommendedName>
        <fullName evidence="14">DNA mismatch repair proteins mutS family domain-containing protein</fullName>
    </recommendedName>
</protein>
<keyword evidence="7" id="KW-0067">ATP-binding</keyword>
<feature type="domain" description="FERM" evidence="10">
    <location>
        <begin position="59"/>
        <end position="361"/>
    </location>
</feature>
<keyword evidence="8" id="KW-0238">DNA-binding</keyword>
<dbReference type="Gene3D" id="3.30.420.110">
    <property type="entry name" value="MutS, connector domain"/>
    <property type="match status" value="1"/>
</dbReference>
<dbReference type="InterPro" id="IPR036678">
    <property type="entry name" value="MutS_con_dom_sf"/>
</dbReference>
<evidence type="ECO:0000256" key="5">
    <source>
        <dbReference type="ARBA" id="ARBA00022741"/>
    </source>
</evidence>
<dbReference type="CDD" id="cd17093">
    <property type="entry name" value="FERM2_F1_Myosin-VII"/>
    <property type="match status" value="1"/>
</dbReference>
<dbReference type="GO" id="GO:0030983">
    <property type="term" value="F:mismatched DNA binding"/>
    <property type="evidence" value="ECO:0007669"/>
    <property type="project" value="InterPro"/>
</dbReference>
<dbReference type="InterPro" id="IPR029071">
    <property type="entry name" value="Ubiquitin-like_domsf"/>
</dbReference>
<dbReference type="SUPFAM" id="SSF52540">
    <property type="entry name" value="P-loop containing nucleoside triphosphate hydrolases"/>
    <property type="match status" value="1"/>
</dbReference>
<dbReference type="Pfam" id="PF01624">
    <property type="entry name" value="MutS_I"/>
    <property type="match status" value="1"/>
</dbReference>
<dbReference type="GO" id="GO:0005856">
    <property type="term" value="C:cytoskeleton"/>
    <property type="evidence" value="ECO:0007669"/>
    <property type="project" value="InterPro"/>
</dbReference>
<dbReference type="GO" id="GO:0005737">
    <property type="term" value="C:cytoplasm"/>
    <property type="evidence" value="ECO:0007669"/>
    <property type="project" value="UniProtKB-SubCell"/>
</dbReference>
<dbReference type="GO" id="GO:0032301">
    <property type="term" value="C:MutSalpha complex"/>
    <property type="evidence" value="ECO:0007669"/>
    <property type="project" value="TreeGrafter"/>
</dbReference>
<feature type="domain" description="MyTH4" evidence="11">
    <location>
        <begin position="1"/>
        <end position="53"/>
    </location>
</feature>
<evidence type="ECO:0000313" key="13">
    <source>
        <dbReference type="Proteomes" id="UP000078046"/>
    </source>
</evidence>
<dbReference type="SUPFAM" id="SSF50729">
    <property type="entry name" value="PH domain-like"/>
    <property type="match status" value="1"/>
</dbReference>
<dbReference type="InterPro" id="IPR014352">
    <property type="entry name" value="FERM/acyl-CoA-bd_prot_sf"/>
</dbReference>
<evidence type="ECO:0000256" key="3">
    <source>
        <dbReference type="ARBA" id="ARBA00008314"/>
    </source>
</evidence>
<dbReference type="CDD" id="cd13199">
    <property type="entry name" value="FERM_C2_MyoVII"/>
    <property type="match status" value="1"/>
</dbReference>
<dbReference type="GO" id="GO:0006298">
    <property type="term" value="P:mismatch repair"/>
    <property type="evidence" value="ECO:0007669"/>
    <property type="project" value="InterPro"/>
</dbReference>
<dbReference type="PROSITE" id="PS00486">
    <property type="entry name" value="DNA_MISMATCH_REPAIR_2"/>
    <property type="match status" value="1"/>
</dbReference>
<dbReference type="Gene3D" id="1.10.1420.10">
    <property type="match status" value="2"/>
</dbReference>
<dbReference type="Pfam" id="PF05188">
    <property type="entry name" value="MutS_II"/>
    <property type="match status" value="1"/>
</dbReference>
<dbReference type="GO" id="GO:0003779">
    <property type="term" value="F:actin binding"/>
    <property type="evidence" value="ECO:0007669"/>
    <property type="project" value="UniProtKB-KW"/>
</dbReference>
<accession>A0A177B290</accession>
<dbReference type="SUPFAM" id="SSF54236">
    <property type="entry name" value="Ubiquitin-like"/>
    <property type="match status" value="1"/>
</dbReference>
<dbReference type="InterPro" id="IPR002404">
    <property type="entry name" value="IRS_PTB"/>
</dbReference>
<dbReference type="GO" id="GO:0140664">
    <property type="term" value="F:ATP-dependent DNA damage sensor activity"/>
    <property type="evidence" value="ECO:0007669"/>
    <property type="project" value="InterPro"/>
</dbReference>
<feature type="non-terminal residue" evidence="12">
    <location>
        <position position="1"/>
    </location>
</feature>
<dbReference type="Gene3D" id="3.10.20.90">
    <property type="entry name" value="Phosphatidylinositol 3-kinase Catalytic Subunit, Chain A, domain 1"/>
    <property type="match status" value="1"/>
</dbReference>
<keyword evidence="4" id="KW-0963">Cytoplasm</keyword>
<dbReference type="Pfam" id="PF21989">
    <property type="entry name" value="RA_2"/>
    <property type="match status" value="1"/>
</dbReference>
<dbReference type="FunFam" id="1.10.1420.10:FF:000005">
    <property type="entry name" value="DNA mismatch repair protein"/>
    <property type="match status" value="1"/>
</dbReference>
<comment type="similarity">
    <text evidence="3">Belongs to the TRAFAC class myosin-kinesin ATPase superfamily. Myosin family.</text>
</comment>
<dbReference type="InterPro" id="IPR027417">
    <property type="entry name" value="P-loop_NTPase"/>
</dbReference>
<comment type="similarity">
    <text evidence="2">Belongs to the DNA mismatch repair MutS family.</text>
</comment>
<dbReference type="SUPFAM" id="SSF55271">
    <property type="entry name" value="DNA repair protein MutS, domain I"/>
    <property type="match status" value="1"/>
</dbReference>
<dbReference type="CDD" id="cd14473">
    <property type="entry name" value="FERM_B-lobe"/>
    <property type="match status" value="1"/>
</dbReference>
<evidence type="ECO:0000259" key="11">
    <source>
        <dbReference type="PROSITE" id="PS51016"/>
    </source>
</evidence>
<keyword evidence="6" id="KW-0227">DNA damage</keyword>
<evidence type="ECO:0000256" key="9">
    <source>
        <dbReference type="ARBA" id="ARBA00023175"/>
    </source>
</evidence>
<dbReference type="Gene3D" id="2.30.29.30">
    <property type="entry name" value="Pleckstrin-homology domain (PH domain)/Phosphotyrosine-binding domain (PTB)"/>
    <property type="match status" value="1"/>
</dbReference>
<dbReference type="PROSITE" id="PS51016">
    <property type="entry name" value="MYTH4"/>
    <property type="match status" value="1"/>
</dbReference>
<dbReference type="Pfam" id="PF00488">
    <property type="entry name" value="MutS_V"/>
    <property type="match status" value="1"/>
</dbReference>
<dbReference type="PANTHER" id="PTHR11361">
    <property type="entry name" value="DNA MISMATCH REPAIR PROTEIN MUTS FAMILY MEMBER"/>
    <property type="match status" value="1"/>
</dbReference>
<dbReference type="InterPro" id="IPR019749">
    <property type="entry name" value="Band_41_domain"/>
</dbReference>
<dbReference type="Gene3D" id="3.40.1170.10">
    <property type="entry name" value="DNA repair protein MutS, domain I"/>
    <property type="match status" value="1"/>
</dbReference>
<dbReference type="SUPFAM" id="SSF53150">
    <property type="entry name" value="DNA repair protein MutS, domain II"/>
    <property type="match status" value="1"/>
</dbReference>
<dbReference type="InterPro" id="IPR007696">
    <property type="entry name" value="DNA_mismatch_repair_MutS_core"/>
</dbReference>
<dbReference type="Pfam" id="PF05190">
    <property type="entry name" value="MutS_IV"/>
    <property type="match status" value="1"/>
</dbReference>